<dbReference type="PANTHER" id="PTHR11786">
    <property type="entry name" value="N-HYDROXYARYLAMINE O-ACETYLTRANSFERASE"/>
    <property type="match status" value="1"/>
</dbReference>
<dbReference type="Gene3D" id="2.40.128.150">
    <property type="entry name" value="Cysteine proteinases"/>
    <property type="match status" value="1"/>
</dbReference>
<gene>
    <name evidence="3" type="ORF">DSCA_15470</name>
</gene>
<dbReference type="OrthoDB" id="7181050at2"/>
<sequence length="268" mass="29968">MDSQEFDVEAYLQRIRFSGSTDVSLDTLARLHSAHFHTIPFENFDILLARGIDLDPQAVFNKLVRKKRGGYCFELNGLFLQALLALGFKARALLARVHLTGTPSGRGHQLELVSIDDRDWLVDVGFGMNSPRGPIPLEWGWSATMGGRTIRLTDGGHFGTMLQTLEKGEWKDLYSFDLGYVFPADIAYGNHYTSTHPDTFFTYSRVAGLPCPEGGITLLDQTLKITTKGREEVQTLPDSPAYLDALKKHFSIEIDASYDDLKPLIPKD</sequence>
<dbReference type="Pfam" id="PF00797">
    <property type="entry name" value="Acetyltransf_2"/>
    <property type="match status" value="1"/>
</dbReference>
<accession>A0A5K7YSJ3</accession>
<evidence type="ECO:0000256" key="2">
    <source>
        <dbReference type="RuleBase" id="RU003452"/>
    </source>
</evidence>
<comment type="similarity">
    <text evidence="1 2">Belongs to the arylamine N-acetyltransferase family.</text>
</comment>
<keyword evidence="4" id="KW-1185">Reference proteome</keyword>
<dbReference type="KEGG" id="dalk:DSCA_15470"/>
<dbReference type="Gene3D" id="3.30.2140.10">
    <property type="entry name" value="Arylamine N-acetyltransferase"/>
    <property type="match status" value="1"/>
</dbReference>
<dbReference type="GO" id="GO:0016407">
    <property type="term" value="F:acetyltransferase activity"/>
    <property type="evidence" value="ECO:0007669"/>
    <property type="project" value="InterPro"/>
</dbReference>
<dbReference type="PANTHER" id="PTHR11786:SF0">
    <property type="entry name" value="ARYLAMINE N-ACETYLTRANSFERASE 4-RELATED"/>
    <property type="match status" value="1"/>
</dbReference>
<organism evidence="3 4">
    <name type="scientific">Desulfosarcina alkanivorans</name>
    <dbReference type="NCBI Taxonomy" id="571177"/>
    <lineage>
        <taxon>Bacteria</taxon>
        <taxon>Pseudomonadati</taxon>
        <taxon>Thermodesulfobacteriota</taxon>
        <taxon>Desulfobacteria</taxon>
        <taxon>Desulfobacterales</taxon>
        <taxon>Desulfosarcinaceae</taxon>
        <taxon>Desulfosarcina</taxon>
    </lineage>
</organism>
<evidence type="ECO:0000313" key="4">
    <source>
        <dbReference type="Proteomes" id="UP000427906"/>
    </source>
</evidence>
<dbReference type="AlphaFoldDB" id="A0A5K7YSJ3"/>
<dbReference type="Proteomes" id="UP000427906">
    <property type="component" value="Chromosome"/>
</dbReference>
<protein>
    <submittedName>
        <fullName evidence="3">N-hydroxyarylamine O-acetyltransferase</fullName>
    </submittedName>
</protein>
<evidence type="ECO:0000256" key="1">
    <source>
        <dbReference type="ARBA" id="ARBA00006547"/>
    </source>
</evidence>
<keyword evidence="3" id="KW-0808">Transferase</keyword>
<dbReference type="SUPFAM" id="SSF54001">
    <property type="entry name" value="Cysteine proteinases"/>
    <property type="match status" value="1"/>
</dbReference>
<dbReference type="PRINTS" id="PR01543">
    <property type="entry name" value="ANATRNSFRASE"/>
</dbReference>
<name>A0A5K7YSJ3_9BACT</name>
<proteinExistence type="inferred from homology"/>
<evidence type="ECO:0000313" key="3">
    <source>
        <dbReference type="EMBL" id="BBO67617.1"/>
    </source>
</evidence>
<dbReference type="InterPro" id="IPR001447">
    <property type="entry name" value="Arylamine_N-AcTrfase"/>
</dbReference>
<dbReference type="InterPro" id="IPR038765">
    <property type="entry name" value="Papain-like_cys_pep_sf"/>
</dbReference>
<dbReference type="EMBL" id="AP021874">
    <property type="protein sequence ID" value="BBO67617.1"/>
    <property type="molecule type" value="Genomic_DNA"/>
</dbReference>
<reference evidence="3 4" key="1">
    <citation type="submission" date="2019-11" db="EMBL/GenBank/DDBJ databases">
        <title>Comparative genomics of hydrocarbon-degrading Desulfosarcina strains.</title>
        <authorList>
            <person name="Watanabe M."/>
            <person name="Kojima H."/>
            <person name="Fukui M."/>
        </authorList>
    </citation>
    <scope>NUCLEOTIDE SEQUENCE [LARGE SCALE GENOMIC DNA]</scope>
    <source>
        <strain evidence="3 4">PL12</strain>
    </source>
</reference>